<dbReference type="GeneID" id="66103349"/>
<evidence type="ECO:0000313" key="1">
    <source>
        <dbReference type="EMBL" id="KAG7441684.1"/>
    </source>
</evidence>
<gene>
    <name evidence="1" type="ORF">BT62DRAFT_470265</name>
</gene>
<comment type="caution">
    <text evidence="1">The sequence shown here is derived from an EMBL/GenBank/DDBJ whole genome shotgun (WGS) entry which is preliminary data.</text>
</comment>
<dbReference type="Proteomes" id="UP000812287">
    <property type="component" value="Unassembled WGS sequence"/>
</dbReference>
<sequence>MQSSRLQFTVELAKYRMESNPEDSTLYPFVKRLNSLRDREQSWQSITWKRYYQLDLPSVASIYEFVGGIYRNGREHGKREAIPAISFFELPFSGCDPGEDYRMWTHAFENIGILDFTIDPSQDLLVLVTRAPAESKFVFEVHLRTLSENDPYPKAAAPILPCFPKDLVSMPLSNSIGAIRVQISGDLIGFLMKEMNTIEAWHPASGFCSSEVYQFDTPTGSSLPPVLLGSFSFPELSGGFSFWHCSLSRNPSPGYIPRIQPSVNSNVINSFYHLSLADRILACCIYILEQSPDPARHRVHSFVFSFHVNLFLEKKPHSILDLCKKTQPPECQVGLRTLFSSRHTRLSFWMHRDLTTPRPLI</sequence>
<evidence type="ECO:0000313" key="2">
    <source>
        <dbReference type="Proteomes" id="UP000812287"/>
    </source>
</evidence>
<reference evidence="1" key="1">
    <citation type="submission" date="2020-11" db="EMBL/GenBank/DDBJ databases">
        <title>Adaptations for nitrogen fixation in a non-lichenized fungal sporocarp promotes dispersal by wood-feeding termites.</title>
        <authorList>
            <consortium name="DOE Joint Genome Institute"/>
            <person name="Koch R.A."/>
            <person name="Yoon G."/>
            <person name="Arayal U."/>
            <person name="Lail K."/>
            <person name="Amirebrahimi M."/>
            <person name="Labutti K."/>
            <person name="Lipzen A."/>
            <person name="Riley R."/>
            <person name="Barry K."/>
            <person name="Henrissat B."/>
            <person name="Grigoriev I.V."/>
            <person name="Herr J.R."/>
            <person name="Aime M.C."/>
        </authorList>
    </citation>
    <scope>NUCLEOTIDE SEQUENCE</scope>
    <source>
        <strain evidence="1">MCA 3950</strain>
    </source>
</reference>
<organism evidence="1 2">
    <name type="scientific">Guyanagaster necrorhizus</name>
    <dbReference type="NCBI Taxonomy" id="856835"/>
    <lineage>
        <taxon>Eukaryota</taxon>
        <taxon>Fungi</taxon>
        <taxon>Dikarya</taxon>
        <taxon>Basidiomycota</taxon>
        <taxon>Agaricomycotina</taxon>
        <taxon>Agaricomycetes</taxon>
        <taxon>Agaricomycetidae</taxon>
        <taxon>Agaricales</taxon>
        <taxon>Marasmiineae</taxon>
        <taxon>Physalacriaceae</taxon>
        <taxon>Guyanagaster</taxon>
    </lineage>
</organism>
<protein>
    <submittedName>
        <fullName evidence="1">Uncharacterized protein</fullName>
    </submittedName>
</protein>
<keyword evidence="2" id="KW-1185">Reference proteome</keyword>
<dbReference type="EMBL" id="MU250557">
    <property type="protein sequence ID" value="KAG7441684.1"/>
    <property type="molecule type" value="Genomic_DNA"/>
</dbReference>
<dbReference type="AlphaFoldDB" id="A0A9P7VJ82"/>
<dbReference type="OrthoDB" id="3256413at2759"/>
<accession>A0A9P7VJ82</accession>
<proteinExistence type="predicted"/>
<name>A0A9P7VJ82_9AGAR</name>
<dbReference type="RefSeq" id="XP_043035184.1">
    <property type="nucleotide sequence ID" value="XM_043181053.1"/>
</dbReference>